<gene>
    <name evidence="1" type="ORF">OIU80_16045</name>
</gene>
<sequence>MSKILNVENGAVYEGYDSLAASEWCTPSFLGCSMCVSASAVKGQVTITLGLKTPFGNVNKSFSFNTNTSFTWQPFSKFKITVSIANFNEASGVFSFDLGLNPCIDVPFLGWKCFNYNHTFSVPLLLHGIENEIDDSQFSSILALHATGSLNAPCQCDDHSGSSALKGDIYNNYLNNQAAIPTLPISQCIPTVSCTGIPVICATQQGGSSQTSYTLFCSPTSTPFCHTANAPAIPTLPISQCIPTASCTGITPICLAQQQVGHNAAAIPTLPISQCIPTASCTGITPICLAQQQVGHNVAAFPTLPISQCVPTVSCTGITPICLAQQQVGHNAAAFPTLPISQCVPTVSCTGITPICLAQQQVGHNAAAFPTLPISQCVPTVSCTGITPICLAQQQKVDTAAAIPTLPISQCIPTVSCTGIPPIC</sequence>
<dbReference type="AlphaFoldDB" id="A0A9X3C8Z2"/>
<evidence type="ECO:0000313" key="1">
    <source>
        <dbReference type="EMBL" id="MCV9933795.1"/>
    </source>
</evidence>
<accession>A0A9X3C8Z2</accession>
<keyword evidence="2" id="KW-1185">Reference proteome</keyword>
<organism evidence="1 2">
    <name type="scientific">Flavobacterium frigoritolerans</name>
    <dbReference type="NCBI Taxonomy" id="2987686"/>
    <lineage>
        <taxon>Bacteria</taxon>
        <taxon>Pseudomonadati</taxon>
        <taxon>Bacteroidota</taxon>
        <taxon>Flavobacteriia</taxon>
        <taxon>Flavobacteriales</taxon>
        <taxon>Flavobacteriaceae</taxon>
        <taxon>Flavobacterium</taxon>
    </lineage>
</organism>
<dbReference type="RefSeq" id="WP_264287999.1">
    <property type="nucleotide sequence ID" value="NZ_JAOZEV010000014.1"/>
</dbReference>
<comment type="caution">
    <text evidence="1">The sequence shown here is derived from an EMBL/GenBank/DDBJ whole genome shotgun (WGS) entry which is preliminary data.</text>
</comment>
<dbReference type="Proteomes" id="UP001151133">
    <property type="component" value="Unassembled WGS sequence"/>
</dbReference>
<proteinExistence type="predicted"/>
<name>A0A9X3C8Z2_9FLAO</name>
<evidence type="ECO:0000313" key="2">
    <source>
        <dbReference type="Proteomes" id="UP001151133"/>
    </source>
</evidence>
<reference evidence="1" key="1">
    <citation type="submission" date="2022-10" db="EMBL/GenBank/DDBJ databases">
        <title>Two novel species of Flavobacterium.</title>
        <authorList>
            <person name="Liu Q."/>
            <person name="Xin Y.-H."/>
        </authorList>
    </citation>
    <scope>NUCLEOTIDE SEQUENCE</scope>
    <source>
        <strain evidence="1">LS1R47</strain>
    </source>
</reference>
<protein>
    <submittedName>
        <fullName evidence="1">Uncharacterized protein</fullName>
    </submittedName>
</protein>
<dbReference type="EMBL" id="JAOZEV010000014">
    <property type="protein sequence ID" value="MCV9933795.1"/>
    <property type="molecule type" value="Genomic_DNA"/>
</dbReference>